<dbReference type="Proteomes" id="UP001324634">
    <property type="component" value="Chromosome"/>
</dbReference>
<proteinExistence type="predicted"/>
<name>A0AAX4HUP4_9BACT</name>
<dbReference type="InterPro" id="IPR009833">
    <property type="entry name" value="DUF1398"/>
</dbReference>
<accession>A0AAX4HUP4</accession>
<protein>
    <submittedName>
        <fullName evidence="1">DUF1398 family protein</fullName>
    </submittedName>
</protein>
<evidence type="ECO:0000313" key="2">
    <source>
        <dbReference type="Proteomes" id="UP001324634"/>
    </source>
</evidence>
<sequence length="127" mass="14588">MNIQMLKDIVSGSLNKTLSFPQIVKLLHEDGIESYHVDIVMSETRYYHKSGETFTAKFPHPFDKPAVEFSAEKIREAISKSQAGRITYRQFMHEITVAGCVYYIVYLDGRKVDYLGRKGESHVEPMP</sequence>
<dbReference type="InterPro" id="IPR036696">
    <property type="entry name" value="YdfO-like_sf"/>
</dbReference>
<dbReference type="KEGG" id="psti:SOO65_07915"/>
<keyword evidence="2" id="KW-1185">Reference proteome</keyword>
<dbReference type="RefSeq" id="WP_321399114.1">
    <property type="nucleotide sequence ID" value="NZ_CP139487.1"/>
</dbReference>
<dbReference type="SUPFAM" id="SSF160419">
    <property type="entry name" value="YdfO-like"/>
    <property type="match status" value="1"/>
</dbReference>
<dbReference type="Gene3D" id="3.30.1810.10">
    <property type="entry name" value="YdfO-like"/>
    <property type="match status" value="1"/>
</dbReference>
<organism evidence="1 2">
    <name type="scientific">Peredibacter starrii</name>
    <dbReference type="NCBI Taxonomy" id="28202"/>
    <lineage>
        <taxon>Bacteria</taxon>
        <taxon>Pseudomonadati</taxon>
        <taxon>Bdellovibrionota</taxon>
        <taxon>Bacteriovoracia</taxon>
        <taxon>Bacteriovoracales</taxon>
        <taxon>Bacteriovoracaceae</taxon>
        <taxon>Peredibacter</taxon>
    </lineage>
</organism>
<reference evidence="1 2" key="1">
    <citation type="submission" date="2023-11" db="EMBL/GenBank/DDBJ databases">
        <title>Peredibacter starrii A3.12.</title>
        <authorList>
            <person name="Mitchell R.J."/>
        </authorList>
    </citation>
    <scope>NUCLEOTIDE SEQUENCE [LARGE SCALE GENOMIC DNA]</scope>
    <source>
        <strain evidence="1 2">A3.12</strain>
    </source>
</reference>
<gene>
    <name evidence="1" type="ORF">SOO65_07915</name>
</gene>
<dbReference type="EMBL" id="CP139487">
    <property type="protein sequence ID" value="WPU66669.1"/>
    <property type="molecule type" value="Genomic_DNA"/>
</dbReference>
<dbReference type="Pfam" id="PF07166">
    <property type="entry name" value="DUF1398"/>
    <property type="match status" value="1"/>
</dbReference>
<evidence type="ECO:0000313" key="1">
    <source>
        <dbReference type="EMBL" id="WPU66669.1"/>
    </source>
</evidence>
<dbReference type="AlphaFoldDB" id="A0AAX4HUP4"/>